<feature type="region of interest" description="Disordered" evidence="1">
    <location>
        <begin position="1"/>
        <end position="45"/>
    </location>
</feature>
<feature type="non-terminal residue" evidence="2">
    <location>
        <position position="45"/>
    </location>
</feature>
<sequence>MALPFGDGPVLKNPSFVTGFETPDQRLRRLRETNDALKKNQEREE</sequence>
<name>A0A0F9BZ78_9ZZZZ</name>
<reference evidence="2" key="1">
    <citation type="journal article" date="2015" name="Nature">
        <title>Complex archaea that bridge the gap between prokaryotes and eukaryotes.</title>
        <authorList>
            <person name="Spang A."/>
            <person name="Saw J.H."/>
            <person name="Jorgensen S.L."/>
            <person name="Zaremba-Niedzwiedzka K."/>
            <person name="Martijn J."/>
            <person name="Lind A.E."/>
            <person name="van Eijk R."/>
            <person name="Schleper C."/>
            <person name="Guy L."/>
            <person name="Ettema T.J."/>
        </authorList>
    </citation>
    <scope>NUCLEOTIDE SEQUENCE</scope>
</reference>
<dbReference type="EMBL" id="LAZR01035553">
    <property type="protein sequence ID" value="KKL27200.1"/>
    <property type="molecule type" value="Genomic_DNA"/>
</dbReference>
<dbReference type="AlphaFoldDB" id="A0A0F9BZ78"/>
<organism evidence="2">
    <name type="scientific">marine sediment metagenome</name>
    <dbReference type="NCBI Taxonomy" id="412755"/>
    <lineage>
        <taxon>unclassified sequences</taxon>
        <taxon>metagenomes</taxon>
        <taxon>ecological metagenomes</taxon>
    </lineage>
</organism>
<comment type="caution">
    <text evidence="2">The sequence shown here is derived from an EMBL/GenBank/DDBJ whole genome shotgun (WGS) entry which is preliminary data.</text>
</comment>
<accession>A0A0F9BZ78</accession>
<proteinExistence type="predicted"/>
<feature type="compositionally biased region" description="Basic and acidic residues" evidence="1">
    <location>
        <begin position="23"/>
        <end position="45"/>
    </location>
</feature>
<gene>
    <name evidence="2" type="ORF">LCGC14_2387530</name>
</gene>
<evidence type="ECO:0000256" key="1">
    <source>
        <dbReference type="SAM" id="MobiDB-lite"/>
    </source>
</evidence>
<evidence type="ECO:0000313" key="2">
    <source>
        <dbReference type="EMBL" id="KKL27200.1"/>
    </source>
</evidence>
<protein>
    <submittedName>
        <fullName evidence="2">Uncharacterized protein</fullName>
    </submittedName>
</protein>